<sequence length="31" mass="3442">MPLDFHQGIYCLEVGVVMILVLASIGLRPKE</sequence>
<reference evidence="2" key="1">
    <citation type="submission" date="2022-05" db="EMBL/GenBank/DDBJ databases">
        <authorList>
            <person name="Pothier F. J."/>
        </authorList>
    </citation>
    <scope>NUCLEOTIDE SEQUENCE</scope>
    <source>
        <strain evidence="2">DAPP-PG734</strain>
    </source>
</reference>
<accession>A0AAN2FCR7</accession>
<name>A0AAN2FCR7_ENTAG</name>
<organism evidence="2 3">
    <name type="scientific">Enterobacter agglomerans</name>
    <name type="common">Erwinia herbicola</name>
    <name type="synonym">Pantoea agglomerans</name>
    <dbReference type="NCBI Taxonomy" id="549"/>
    <lineage>
        <taxon>Bacteria</taxon>
        <taxon>Pseudomonadati</taxon>
        <taxon>Pseudomonadota</taxon>
        <taxon>Gammaproteobacteria</taxon>
        <taxon>Enterobacterales</taxon>
        <taxon>Erwiniaceae</taxon>
        <taxon>Pantoea</taxon>
        <taxon>Pantoea agglomerans group</taxon>
    </lineage>
</organism>
<protein>
    <submittedName>
        <fullName evidence="2">Uncharacterized protein</fullName>
    </submittedName>
</protein>
<keyword evidence="1" id="KW-1133">Transmembrane helix</keyword>
<dbReference type="Proteomes" id="UP001158961">
    <property type="component" value="Chromosome"/>
</dbReference>
<keyword evidence="1" id="KW-0472">Membrane</keyword>
<evidence type="ECO:0000313" key="2">
    <source>
        <dbReference type="EMBL" id="CAH6254646.1"/>
    </source>
</evidence>
<proteinExistence type="predicted"/>
<dbReference type="EMBL" id="OW970315">
    <property type="protein sequence ID" value="CAH6254646.1"/>
    <property type="molecule type" value="Genomic_DNA"/>
</dbReference>
<keyword evidence="1" id="KW-0812">Transmembrane</keyword>
<dbReference type="AlphaFoldDB" id="A0AAN2FCR7"/>
<evidence type="ECO:0000313" key="3">
    <source>
        <dbReference type="Proteomes" id="UP001158961"/>
    </source>
</evidence>
<evidence type="ECO:0000256" key="1">
    <source>
        <dbReference type="SAM" id="Phobius"/>
    </source>
</evidence>
<feature type="transmembrane region" description="Helical" evidence="1">
    <location>
        <begin position="6"/>
        <end position="27"/>
    </location>
</feature>
<gene>
    <name evidence="2" type="ORF">DAPPPG734_08000</name>
</gene>